<dbReference type="EMBL" id="MHTJ01000003">
    <property type="protein sequence ID" value="OHA58545.1"/>
    <property type="molecule type" value="Genomic_DNA"/>
</dbReference>
<dbReference type="InterPro" id="IPR015946">
    <property type="entry name" value="KH_dom-like_a/b"/>
</dbReference>
<protein>
    <recommendedName>
        <fullName evidence="3">Ribosome-binding factor A</fullName>
    </recommendedName>
</protein>
<dbReference type="Proteomes" id="UP000177043">
    <property type="component" value="Unassembled WGS sequence"/>
</dbReference>
<accession>A0A1G2QD82</accession>
<gene>
    <name evidence="1" type="ORF">A2571_02115</name>
</gene>
<proteinExistence type="predicted"/>
<evidence type="ECO:0000313" key="2">
    <source>
        <dbReference type="Proteomes" id="UP000177043"/>
    </source>
</evidence>
<organism evidence="1 2">
    <name type="scientific">Candidatus Vogelbacteria bacterium RIFOXYD1_FULL_44_32</name>
    <dbReference type="NCBI Taxonomy" id="1802438"/>
    <lineage>
        <taxon>Bacteria</taxon>
        <taxon>Candidatus Vogeliibacteriota</taxon>
    </lineage>
</organism>
<dbReference type="Gene3D" id="3.30.300.20">
    <property type="match status" value="1"/>
</dbReference>
<name>A0A1G2QD82_9BACT</name>
<sequence length="94" mass="10980">MSGLLIRLVAEYIHREATTQSLITVRRVELEDFGKQATIFISVLPENMERPALAFVEHHLRELRDYVRDKSDLHTLPHFSVILDPEAKREIVEE</sequence>
<dbReference type="STRING" id="1802438.A2571_02115"/>
<reference evidence="1 2" key="1">
    <citation type="journal article" date="2016" name="Nat. Commun.">
        <title>Thousands of microbial genomes shed light on interconnected biogeochemical processes in an aquifer system.</title>
        <authorList>
            <person name="Anantharaman K."/>
            <person name="Brown C.T."/>
            <person name="Hug L.A."/>
            <person name="Sharon I."/>
            <person name="Castelle C.J."/>
            <person name="Probst A.J."/>
            <person name="Thomas B.C."/>
            <person name="Singh A."/>
            <person name="Wilkins M.J."/>
            <person name="Karaoz U."/>
            <person name="Brodie E.L."/>
            <person name="Williams K.H."/>
            <person name="Hubbard S.S."/>
            <person name="Banfield J.F."/>
        </authorList>
    </citation>
    <scope>NUCLEOTIDE SEQUENCE [LARGE SCALE GENOMIC DNA]</scope>
</reference>
<evidence type="ECO:0000313" key="1">
    <source>
        <dbReference type="EMBL" id="OHA58545.1"/>
    </source>
</evidence>
<dbReference type="InterPro" id="IPR023799">
    <property type="entry name" value="RbfA_dom_sf"/>
</dbReference>
<comment type="caution">
    <text evidence="1">The sequence shown here is derived from an EMBL/GenBank/DDBJ whole genome shotgun (WGS) entry which is preliminary data.</text>
</comment>
<evidence type="ECO:0008006" key="3">
    <source>
        <dbReference type="Google" id="ProtNLM"/>
    </source>
</evidence>
<dbReference type="SUPFAM" id="SSF89919">
    <property type="entry name" value="Ribosome-binding factor A, RbfA"/>
    <property type="match status" value="1"/>
</dbReference>
<dbReference type="AlphaFoldDB" id="A0A1G2QD82"/>